<sequence length="834" mass="92407">MASRRERARDLSFGEAPFIEPASAATQSTPLKGRQRAQLTSSHSASRLSTIPESSNSGNHSDTAQSPNASDSSPYVHSDAGTDLHRAKLVQNSSFNPSANAWVPSMPAGWSGLNDSSPSFAAENPPATGIENHLSNVSGNYIPAMGGSAVPFRYLDSQAPPDDLTRDPVAFVEEQAAATFEFGPSPVYTPYGFTRPPHFLRPGEVGDGNRIDRATFLANESVAAAERQAQATFEFGPSPIYTPYGFTQPPQRVLPQISPQIPHSHSLNSLRSSEGNDESGTSTVQPLTSDSLATAESQAGSAYEFSPESSQSVLGYRRPQLIPHSQSLNSLRSSEGSDEPADSTPTHRRHGVFGRGYFSPGVTTAASEPRNYAPRTAGRAGVSPVMMQPPPRFDLGAAVVPPADNEHRNIEAQLVRQIVRPFGVRLNDTTGLSEIPLDRVNTAPLREVQESNKLVLLTNTPTGLPSLAEAMDPSNFPFVESARMAKPMNWGIIKLKNIPFATTRAEVIAFLGRNSKILNDSDEGVHIIMDKVTSKTMDAYVEFVSLEDAMRAVERHRLNVASGRFARLGDRAIDVEVTSQGHLMKDLFPIARGVFWYGAVPEILPYKHNQPWDNFKGFISEEEMVMLVKHVEVPHRRPYECMISTIKKFPWFRTDCITIKEREAIYQATLSLIRQLTRSILFQEDTSHLTPLLLRRLVSAAMFCPAFTPCMKDGIAWMTNMQALDMEYYQLPRFSNSWRHQYAIGPKPGFPLDLVEWYVAVIREQSSRDILSLPLRERAELQHQAEQTDMYWGYFWSEVGYVMGPQFDDLTLAEAAKLEFAAIERILTRAFTQN</sequence>
<dbReference type="InterPro" id="IPR035979">
    <property type="entry name" value="RBD_domain_sf"/>
</dbReference>
<dbReference type="InterPro" id="IPR012677">
    <property type="entry name" value="Nucleotide-bd_a/b_plait_sf"/>
</dbReference>
<protein>
    <recommendedName>
        <fullName evidence="4">RRM domain-containing protein</fullName>
    </recommendedName>
</protein>
<gene>
    <name evidence="2" type="ORF">TASIC1_0002022900</name>
</gene>
<dbReference type="CDD" id="cd12254">
    <property type="entry name" value="RRM_hnRNPH_ESRPs_RBM12_like"/>
    <property type="match status" value="1"/>
</dbReference>
<dbReference type="AlphaFoldDB" id="A0A6V8QKT9"/>
<reference evidence="2 3" key="1">
    <citation type="submission" date="2020-07" db="EMBL/GenBank/DDBJ databases">
        <title>Trichoderma asperellum IC-1 whole genome shotgun sequence.</title>
        <authorList>
            <person name="Kanamasa S."/>
            <person name="Takahashi H."/>
        </authorList>
    </citation>
    <scope>NUCLEOTIDE SEQUENCE [LARGE SCALE GENOMIC DNA]</scope>
    <source>
        <strain evidence="2 3">IC-1</strain>
    </source>
</reference>
<evidence type="ECO:0008006" key="4">
    <source>
        <dbReference type="Google" id="ProtNLM"/>
    </source>
</evidence>
<name>A0A6V8QKT9_TRIAP</name>
<feature type="region of interest" description="Disordered" evidence="1">
    <location>
        <begin position="1"/>
        <end position="87"/>
    </location>
</feature>
<dbReference type="GO" id="GO:0003676">
    <property type="term" value="F:nucleic acid binding"/>
    <property type="evidence" value="ECO:0007669"/>
    <property type="project" value="InterPro"/>
</dbReference>
<feature type="compositionally biased region" description="Polar residues" evidence="1">
    <location>
        <begin position="257"/>
        <end position="300"/>
    </location>
</feature>
<dbReference type="OrthoDB" id="336240at2759"/>
<comment type="caution">
    <text evidence="2">The sequence shown here is derived from an EMBL/GenBank/DDBJ whole genome shotgun (WGS) entry which is preliminary data.</text>
</comment>
<feature type="compositionally biased region" description="Polar residues" evidence="1">
    <location>
        <begin position="37"/>
        <end position="75"/>
    </location>
</feature>
<evidence type="ECO:0000313" key="3">
    <source>
        <dbReference type="Proteomes" id="UP000517252"/>
    </source>
</evidence>
<feature type="region of interest" description="Disordered" evidence="1">
    <location>
        <begin position="325"/>
        <end position="384"/>
    </location>
</feature>
<proteinExistence type="predicted"/>
<dbReference type="Proteomes" id="UP000517252">
    <property type="component" value="Unassembled WGS sequence"/>
</dbReference>
<organism evidence="2 3">
    <name type="scientific">Trichoderma asperellum</name>
    <name type="common">Filamentous fungus</name>
    <dbReference type="NCBI Taxonomy" id="101201"/>
    <lineage>
        <taxon>Eukaryota</taxon>
        <taxon>Fungi</taxon>
        <taxon>Dikarya</taxon>
        <taxon>Ascomycota</taxon>
        <taxon>Pezizomycotina</taxon>
        <taxon>Sordariomycetes</taxon>
        <taxon>Hypocreomycetidae</taxon>
        <taxon>Hypocreales</taxon>
        <taxon>Hypocreaceae</taxon>
        <taxon>Trichoderma</taxon>
    </lineage>
</organism>
<feature type="compositionally biased region" description="Polar residues" evidence="1">
    <location>
        <begin position="325"/>
        <end position="334"/>
    </location>
</feature>
<dbReference type="Gene3D" id="3.30.70.330">
    <property type="match status" value="1"/>
</dbReference>
<feature type="compositionally biased region" description="Basic and acidic residues" evidence="1">
    <location>
        <begin position="1"/>
        <end position="12"/>
    </location>
</feature>
<dbReference type="EMBL" id="BLZH01000002">
    <property type="protein sequence ID" value="GFP53045.1"/>
    <property type="molecule type" value="Genomic_DNA"/>
</dbReference>
<accession>A0A6V8QKT9</accession>
<dbReference type="SUPFAM" id="SSF54928">
    <property type="entry name" value="RNA-binding domain, RBD"/>
    <property type="match status" value="1"/>
</dbReference>
<evidence type="ECO:0000256" key="1">
    <source>
        <dbReference type="SAM" id="MobiDB-lite"/>
    </source>
</evidence>
<feature type="region of interest" description="Disordered" evidence="1">
    <location>
        <begin position="239"/>
        <end position="306"/>
    </location>
</feature>
<evidence type="ECO:0000313" key="2">
    <source>
        <dbReference type="EMBL" id="GFP53045.1"/>
    </source>
</evidence>